<dbReference type="InterPro" id="IPR046826">
    <property type="entry name" value="PDH_N"/>
</dbReference>
<dbReference type="InterPro" id="IPR046825">
    <property type="entry name" value="PDH_C"/>
</dbReference>
<name>A0A7U9TIW9_9MOLU</name>
<reference evidence="3" key="1">
    <citation type="submission" date="2021-01" db="EMBL/GenBank/DDBJ databases">
        <title>Draft genome sequence of Acholeplasmataceae bacterium strain Mahy22.</title>
        <authorList>
            <person name="Watanabe M."/>
            <person name="Kojima H."/>
            <person name="Fukui M."/>
        </authorList>
    </citation>
    <scope>NUCLEOTIDE SEQUENCE</scope>
    <source>
        <strain evidence="3">Mahy22</strain>
    </source>
</reference>
<keyword evidence="2" id="KW-0560">Oxidoreductase</keyword>
<dbReference type="PANTHER" id="PTHR21363">
    <property type="entry name" value="PREPHENATE DEHYDROGENASE"/>
    <property type="match status" value="1"/>
</dbReference>
<evidence type="ECO:0000313" key="4">
    <source>
        <dbReference type="Proteomes" id="UP000620133"/>
    </source>
</evidence>
<dbReference type="InterPro" id="IPR050812">
    <property type="entry name" value="Preph/Arog_dehydrog"/>
</dbReference>
<dbReference type="Pfam" id="PF02153">
    <property type="entry name" value="PDH_N"/>
    <property type="match status" value="1"/>
</dbReference>
<dbReference type="PROSITE" id="PS51176">
    <property type="entry name" value="PDH_ADH"/>
    <property type="match status" value="1"/>
</dbReference>
<dbReference type="EMBL" id="AP024412">
    <property type="protein sequence ID" value="BCR35478.1"/>
    <property type="molecule type" value="Genomic_DNA"/>
</dbReference>
<organism evidence="3 4">
    <name type="scientific">Mariniplasma anaerobium</name>
    <dbReference type="NCBI Taxonomy" id="2735436"/>
    <lineage>
        <taxon>Bacteria</taxon>
        <taxon>Bacillati</taxon>
        <taxon>Mycoplasmatota</taxon>
        <taxon>Mollicutes</taxon>
        <taxon>Acholeplasmatales</taxon>
        <taxon>Acholeplasmataceae</taxon>
        <taxon>Mariniplasma</taxon>
    </lineage>
</organism>
<comment type="similarity">
    <text evidence="1">Belongs to the prephenate/arogenate dehydrogenase family.</text>
</comment>
<dbReference type="PANTHER" id="PTHR21363:SF0">
    <property type="entry name" value="PREPHENATE DEHYDROGENASE [NADP(+)]"/>
    <property type="match status" value="1"/>
</dbReference>
<dbReference type="GO" id="GO:0070403">
    <property type="term" value="F:NAD+ binding"/>
    <property type="evidence" value="ECO:0007669"/>
    <property type="project" value="InterPro"/>
</dbReference>
<dbReference type="SUPFAM" id="SSF48179">
    <property type="entry name" value="6-phosphogluconate dehydrogenase C-terminal domain-like"/>
    <property type="match status" value="1"/>
</dbReference>
<protein>
    <submittedName>
        <fullName evidence="3">Prephenate dehydrogenase</fullName>
    </submittedName>
</protein>
<dbReference type="AlphaFoldDB" id="A0A7U9TIW9"/>
<evidence type="ECO:0000256" key="2">
    <source>
        <dbReference type="ARBA" id="ARBA00023002"/>
    </source>
</evidence>
<evidence type="ECO:0000256" key="1">
    <source>
        <dbReference type="ARBA" id="ARBA00007964"/>
    </source>
</evidence>
<proteinExistence type="inferred from homology"/>
<dbReference type="GO" id="GO:0006571">
    <property type="term" value="P:tyrosine biosynthetic process"/>
    <property type="evidence" value="ECO:0007669"/>
    <property type="project" value="InterPro"/>
</dbReference>
<sequence>MKIFIVGLGLIGASYAQGLKKAGHEIYASNRTEAVVEQAIKEKIVEKDNDMSYLSKVDLIILGLYPKHNIEFLSKHKHLLKKGQIITDVSGTKAWMTKEIEALIPDGVSYTSHHPMAGKESSGYASKDYKIFKDANFIIVKGQKSGPKDEKILKNIASDLKFGKITITDAQTHDELIAFTSQLTHVIAVSLVHSDHLKETPQATGDSYRDLTRIAKINEVMWTELFLENKEALLKKINDFEKELDQLKKHIETNDKESIQEYLKSAKEKRKVFDET</sequence>
<dbReference type="InterPro" id="IPR003099">
    <property type="entry name" value="Prephen_DH"/>
</dbReference>
<dbReference type="Gene3D" id="1.10.3660.10">
    <property type="entry name" value="6-phosphogluconate dehydrogenase C-terminal like domain"/>
    <property type="match status" value="1"/>
</dbReference>
<dbReference type="RefSeq" id="WP_176240032.1">
    <property type="nucleotide sequence ID" value="NZ_AP024412.1"/>
</dbReference>
<dbReference type="InterPro" id="IPR036291">
    <property type="entry name" value="NAD(P)-bd_dom_sf"/>
</dbReference>
<dbReference type="SUPFAM" id="SSF51735">
    <property type="entry name" value="NAD(P)-binding Rossmann-fold domains"/>
    <property type="match status" value="1"/>
</dbReference>
<dbReference type="GO" id="GO:0004665">
    <property type="term" value="F:prephenate dehydrogenase (NADP+) activity"/>
    <property type="evidence" value="ECO:0007669"/>
    <property type="project" value="InterPro"/>
</dbReference>
<dbReference type="Pfam" id="PF20463">
    <property type="entry name" value="PDH_C"/>
    <property type="match status" value="1"/>
</dbReference>
<keyword evidence="4" id="KW-1185">Reference proteome</keyword>
<dbReference type="Gene3D" id="3.40.50.720">
    <property type="entry name" value="NAD(P)-binding Rossmann-like Domain"/>
    <property type="match status" value="1"/>
</dbReference>
<gene>
    <name evidence="3" type="primary">tyrC</name>
    <name evidence="3" type="ORF">MPAN_003710</name>
</gene>
<dbReference type="KEGG" id="manr:MPAN_003710"/>
<accession>A0A7U9TIW9</accession>
<dbReference type="GO" id="GO:0008977">
    <property type="term" value="F:prephenate dehydrogenase (NAD+) activity"/>
    <property type="evidence" value="ECO:0007669"/>
    <property type="project" value="InterPro"/>
</dbReference>
<dbReference type="Proteomes" id="UP000620133">
    <property type="component" value="Chromosome"/>
</dbReference>
<dbReference type="InterPro" id="IPR008927">
    <property type="entry name" value="6-PGluconate_DH-like_C_sf"/>
</dbReference>
<evidence type="ECO:0000313" key="3">
    <source>
        <dbReference type="EMBL" id="BCR35478.1"/>
    </source>
</evidence>